<keyword evidence="1" id="KW-0812">Transmembrane</keyword>
<keyword evidence="1" id="KW-1133">Transmembrane helix</keyword>
<gene>
    <name evidence="2" type="ORF">Adt_07993</name>
</gene>
<name>A0ABD1VBC0_9LAMI</name>
<dbReference type="EMBL" id="JBFOLK010000002">
    <property type="protein sequence ID" value="KAL2534642.1"/>
    <property type="molecule type" value="Genomic_DNA"/>
</dbReference>
<accession>A0ABD1VBC0</accession>
<proteinExistence type="predicted"/>
<comment type="caution">
    <text evidence="2">The sequence shown here is derived from an EMBL/GenBank/DDBJ whole genome shotgun (WGS) entry which is preliminary data.</text>
</comment>
<feature type="transmembrane region" description="Helical" evidence="1">
    <location>
        <begin position="33"/>
        <end position="53"/>
    </location>
</feature>
<evidence type="ECO:0000313" key="3">
    <source>
        <dbReference type="Proteomes" id="UP001604336"/>
    </source>
</evidence>
<keyword evidence="3" id="KW-1185">Reference proteome</keyword>
<keyword evidence="1" id="KW-0472">Membrane</keyword>
<organism evidence="2 3">
    <name type="scientific">Abeliophyllum distichum</name>
    <dbReference type="NCBI Taxonomy" id="126358"/>
    <lineage>
        <taxon>Eukaryota</taxon>
        <taxon>Viridiplantae</taxon>
        <taxon>Streptophyta</taxon>
        <taxon>Embryophyta</taxon>
        <taxon>Tracheophyta</taxon>
        <taxon>Spermatophyta</taxon>
        <taxon>Magnoliopsida</taxon>
        <taxon>eudicotyledons</taxon>
        <taxon>Gunneridae</taxon>
        <taxon>Pentapetalae</taxon>
        <taxon>asterids</taxon>
        <taxon>lamiids</taxon>
        <taxon>Lamiales</taxon>
        <taxon>Oleaceae</taxon>
        <taxon>Forsythieae</taxon>
        <taxon>Abeliophyllum</taxon>
    </lineage>
</organism>
<dbReference type="Proteomes" id="UP001604336">
    <property type="component" value="Unassembled WGS sequence"/>
</dbReference>
<sequence>MGTEIALMRLFPHFTGASIGPLIKLTIDFDPSIVHGAFVGCAVAFGCFSAAAMDIIEKAHFGDLDYVKHALTFFNDFAAVFVIILIIMLKNAGEKEEKKKKKRN</sequence>
<evidence type="ECO:0000256" key="1">
    <source>
        <dbReference type="SAM" id="Phobius"/>
    </source>
</evidence>
<dbReference type="AlphaFoldDB" id="A0ABD1VBC0"/>
<reference evidence="3" key="1">
    <citation type="submission" date="2024-07" db="EMBL/GenBank/DDBJ databases">
        <title>Two chromosome-level genome assemblies of Korean endemic species Abeliophyllum distichum and Forsythia ovata (Oleaceae).</title>
        <authorList>
            <person name="Jang H."/>
        </authorList>
    </citation>
    <scope>NUCLEOTIDE SEQUENCE [LARGE SCALE GENOMIC DNA]</scope>
</reference>
<evidence type="ECO:0000313" key="2">
    <source>
        <dbReference type="EMBL" id="KAL2534642.1"/>
    </source>
</evidence>
<feature type="transmembrane region" description="Helical" evidence="1">
    <location>
        <begin position="73"/>
        <end position="93"/>
    </location>
</feature>
<protein>
    <submittedName>
        <fullName evidence="2">Bax inhibitor 1</fullName>
    </submittedName>
</protein>